<gene>
    <name evidence="1" type="ORF">JJ685_14355</name>
</gene>
<dbReference type="InterPro" id="IPR036513">
    <property type="entry name" value="STAS_dom_sf"/>
</dbReference>
<name>A0A936Z2D4_9BURK</name>
<reference evidence="1 2" key="1">
    <citation type="journal article" date="2017" name="Int. J. Syst. Evol. Microbiol.">
        <title>Ramlibacter monticola sp. nov., isolated from forest soil.</title>
        <authorList>
            <person name="Chaudhary D.K."/>
            <person name="Kim J."/>
        </authorList>
    </citation>
    <scope>NUCLEOTIDE SEQUENCE [LARGE SCALE GENOMIC DNA]</scope>
    <source>
        <strain evidence="1 2">KACC 19175</strain>
    </source>
</reference>
<keyword evidence="2" id="KW-1185">Reference proteome</keyword>
<dbReference type="Gene3D" id="3.40.50.10600">
    <property type="entry name" value="SpoIIaa-like domains"/>
    <property type="match status" value="1"/>
</dbReference>
<evidence type="ECO:0008006" key="3">
    <source>
        <dbReference type="Google" id="ProtNLM"/>
    </source>
</evidence>
<dbReference type="Proteomes" id="UP000599109">
    <property type="component" value="Unassembled WGS sequence"/>
</dbReference>
<dbReference type="SUPFAM" id="SSF52091">
    <property type="entry name" value="SpoIIaa-like"/>
    <property type="match status" value="1"/>
</dbReference>
<accession>A0A936Z2D4</accession>
<dbReference type="InterPro" id="IPR038396">
    <property type="entry name" value="SpoIIAA-like_sf"/>
</dbReference>
<evidence type="ECO:0000313" key="1">
    <source>
        <dbReference type="EMBL" id="MBL0392317.1"/>
    </source>
</evidence>
<comment type="caution">
    <text evidence="1">The sequence shown here is derived from an EMBL/GenBank/DDBJ whole genome shotgun (WGS) entry which is preliminary data.</text>
</comment>
<evidence type="ECO:0000313" key="2">
    <source>
        <dbReference type="Proteomes" id="UP000599109"/>
    </source>
</evidence>
<dbReference type="EMBL" id="JAEQNE010000003">
    <property type="protein sequence ID" value="MBL0392317.1"/>
    <property type="molecule type" value="Genomic_DNA"/>
</dbReference>
<dbReference type="AlphaFoldDB" id="A0A936Z2D4"/>
<proteinExistence type="predicted"/>
<protein>
    <recommendedName>
        <fullName evidence="3">STAS/SEC14 domain-containing protein</fullName>
    </recommendedName>
</protein>
<sequence length="136" mass="15376">MRDTPFSRMAMATNIKVIHPRDFLRARPDGQIDLESSKHMLSELAAASAELEQLHVLIDIRNVTGRLGADELHELASALPSFGETFLSRTAVLCPRDRFDNARFFSLLAASHGFRQLRAFLTYEDAMEWLESPLDT</sequence>
<dbReference type="RefSeq" id="WP_201674950.1">
    <property type="nucleotide sequence ID" value="NZ_JAEQNE010000003.1"/>
</dbReference>
<organism evidence="1 2">
    <name type="scientific">Ramlibacter monticola</name>
    <dbReference type="NCBI Taxonomy" id="1926872"/>
    <lineage>
        <taxon>Bacteria</taxon>
        <taxon>Pseudomonadati</taxon>
        <taxon>Pseudomonadota</taxon>
        <taxon>Betaproteobacteria</taxon>
        <taxon>Burkholderiales</taxon>
        <taxon>Comamonadaceae</taxon>
        <taxon>Ramlibacter</taxon>
    </lineage>
</organism>